<name>A0A7H9HSE6_9SACH</name>
<dbReference type="Proteomes" id="UP000510647">
    <property type="component" value="Chromosome 4"/>
</dbReference>
<gene>
    <name evidence="4" type="ORF">HG537_0D02140</name>
</gene>
<dbReference type="InterPro" id="IPR051970">
    <property type="entry name" value="TEL2_Regulation"/>
</dbReference>
<feature type="domain" description="Telomere length regulation protein conserved" evidence="3">
    <location>
        <begin position="454"/>
        <end position="566"/>
    </location>
</feature>
<dbReference type="GO" id="GO:0042162">
    <property type="term" value="F:telomeric DNA binding"/>
    <property type="evidence" value="ECO:0007669"/>
    <property type="project" value="TreeGrafter"/>
</dbReference>
<dbReference type="GO" id="GO:0051083">
    <property type="term" value="P:'de novo' cotranslational protein folding"/>
    <property type="evidence" value="ECO:0007669"/>
    <property type="project" value="TreeGrafter"/>
</dbReference>
<evidence type="ECO:0000256" key="1">
    <source>
        <dbReference type="ARBA" id="ARBA00006133"/>
    </source>
</evidence>
<evidence type="ECO:0000313" key="5">
    <source>
        <dbReference type="Proteomes" id="UP000510647"/>
    </source>
</evidence>
<evidence type="ECO:0000256" key="2">
    <source>
        <dbReference type="SAM" id="MobiDB-lite"/>
    </source>
</evidence>
<reference evidence="4 5" key="1">
    <citation type="submission" date="2020-06" db="EMBL/GenBank/DDBJ databases">
        <title>The yeast mating-type switching endonuclease HO is a domesticated member of an unorthodox homing genetic element family.</title>
        <authorList>
            <person name="Coughlan A.Y."/>
            <person name="Lombardi L."/>
            <person name="Braun-Galleani S."/>
            <person name="Martos A.R."/>
            <person name="Galeote V."/>
            <person name="Bigey F."/>
            <person name="Dequin S."/>
            <person name="Byrne K.P."/>
            <person name="Wolfe K.H."/>
        </authorList>
    </citation>
    <scope>NUCLEOTIDE SEQUENCE [LARGE SCALE GENOMIC DNA]</scope>
    <source>
        <strain evidence="4 5">CBS2947</strain>
    </source>
</reference>
<dbReference type="PANTHER" id="PTHR15830:SF10">
    <property type="entry name" value="TELOMERE LENGTH REGULATION PROTEIN TEL2 HOMOLOG"/>
    <property type="match status" value="1"/>
</dbReference>
<feature type="region of interest" description="Disordered" evidence="2">
    <location>
        <begin position="417"/>
        <end position="445"/>
    </location>
</feature>
<dbReference type="Gene3D" id="1.25.40.720">
    <property type="entry name" value="Telomere length regulation protein 2, C-terminal domain"/>
    <property type="match status" value="2"/>
</dbReference>
<evidence type="ECO:0000259" key="3">
    <source>
        <dbReference type="Pfam" id="PF10193"/>
    </source>
</evidence>
<sequence>MKKAGIKSYNNLRNTVFYTWRDTLEGQMVNADIELLKNNPNASVFHTVLKSLNKRDELVSLVEILTIIKTVVPIYPSLGQESRRILLSLISKNFSFIAQLVSFTSSLPEKQAEKRIYKSLIVDLIAENRECLLNYLNQCVGSKILYNDMKALLFGSKLFNSISTEMDIIDYLRLLREHWRYLLTNISDDDMIQCGNRLGELLITMLTLHPVITRVIMAEEFFLATSESFKLLRIIVANSTLLNRQKLLKNLIYPYLDVHATRQNCQSVYSILKELAVGDFVAESYILSLNSAVLLECTVRILSPSSSARLLRLLLEMFAKVDTASDEKVCQILVMIFKNSSNSDLKNQTGTDAKFLDGVTARLMHKDHIVRERTMFLAKVVSNGGVKYDSDFVIEIPDLKLSDEHLPIDFGGLSTSISDPPSTSRSPNQLSINNSFSVDSDDDDSDYDENGREIVFLKDLVLDFASLRNNKRISPVSLLKLTVKLIRQKKDFPSEVSYYSTGLLSSIACLNNDLDEPHFEQTRINALVSILVVTPDKITELLRIFFTSELSLQQKMSILSSFGLSARELRGFDDKSIAKPQYDFPTNRLPWDKPESASIDDHKLTHDQDLSMQKVVWKSKKLTKSYRKEPMQNRFRRYAGLFFYPLAQAWLDGINLGTFDELFKSHYLMTLNIIYRCADPVHDYNNMTEFMNEVLAGATQQGIKI</sequence>
<dbReference type="OrthoDB" id="10258062at2759"/>
<dbReference type="GO" id="GO:0051879">
    <property type="term" value="F:Hsp90 protein binding"/>
    <property type="evidence" value="ECO:0007669"/>
    <property type="project" value="TreeGrafter"/>
</dbReference>
<comment type="similarity">
    <text evidence="1">Belongs to the TEL2 family.</text>
</comment>
<dbReference type="InterPro" id="IPR019337">
    <property type="entry name" value="Telomere_length_regulation_dom"/>
</dbReference>
<accession>A0A7H9HSE6</accession>
<dbReference type="Pfam" id="PF10193">
    <property type="entry name" value="Telomere_reg-2"/>
    <property type="match status" value="1"/>
</dbReference>
<dbReference type="PANTHER" id="PTHR15830">
    <property type="entry name" value="TELOMERE LENGTH REGULATION PROTEIN TEL2 FAMILY MEMBER"/>
    <property type="match status" value="1"/>
</dbReference>
<dbReference type="GO" id="GO:0005829">
    <property type="term" value="C:cytosol"/>
    <property type="evidence" value="ECO:0007669"/>
    <property type="project" value="TreeGrafter"/>
</dbReference>
<keyword evidence="5" id="KW-1185">Reference proteome</keyword>
<feature type="compositionally biased region" description="Polar residues" evidence="2">
    <location>
        <begin position="417"/>
        <end position="434"/>
    </location>
</feature>
<proteinExistence type="inferred from homology"/>
<evidence type="ECO:0000313" key="4">
    <source>
        <dbReference type="EMBL" id="QLQ80213.1"/>
    </source>
</evidence>
<dbReference type="EMBL" id="CP059270">
    <property type="protein sequence ID" value="QLQ80213.1"/>
    <property type="molecule type" value="Genomic_DNA"/>
</dbReference>
<organism evidence="4 5">
    <name type="scientific">Torulaspora globosa</name>
    <dbReference type="NCBI Taxonomy" id="48254"/>
    <lineage>
        <taxon>Eukaryota</taxon>
        <taxon>Fungi</taxon>
        <taxon>Dikarya</taxon>
        <taxon>Ascomycota</taxon>
        <taxon>Saccharomycotina</taxon>
        <taxon>Saccharomycetes</taxon>
        <taxon>Saccharomycetales</taxon>
        <taxon>Saccharomycetaceae</taxon>
        <taxon>Torulaspora</taxon>
    </lineage>
</organism>
<dbReference type="AlphaFoldDB" id="A0A7H9HSE6"/>
<protein>
    <recommendedName>
        <fullName evidence="3">Telomere length regulation protein conserved domain-containing protein</fullName>
    </recommendedName>
</protein>
<dbReference type="InterPro" id="IPR038528">
    <property type="entry name" value="TEL2_C_sf"/>
</dbReference>